<dbReference type="Proteomes" id="UP000250043">
    <property type="component" value="Unassembled WGS sequence"/>
</dbReference>
<keyword evidence="2" id="KW-1185">Reference proteome</keyword>
<dbReference type="EMBL" id="KV722610">
    <property type="protein sequence ID" value="OCH85084.1"/>
    <property type="molecule type" value="Genomic_DNA"/>
</dbReference>
<accession>A0A8E2AKK9</accession>
<evidence type="ECO:0000313" key="2">
    <source>
        <dbReference type="Proteomes" id="UP000250043"/>
    </source>
</evidence>
<name>A0A8E2AKK9_9APHY</name>
<protein>
    <submittedName>
        <fullName evidence="1">Uncharacterized protein</fullName>
    </submittedName>
</protein>
<dbReference type="AlphaFoldDB" id="A0A8E2AKK9"/>
<gene>
    <name evidence="1" type="ORF">OBBRIDRAFT_342327</name>
</gene>
<proteinExistence type="predicted"/>
<evidence type="ECO:0000313" key="1">
    <source>
        <dbReference type="EMBL" id="OCH85084.1"/>
    </source>
</evidence>
<reference evidence="1 2" key="1">
    <citation type="submission" date="2016-07" db="EMBL/GenBank/DDBJ databases">
        <title>Draft genome of the white-rot fungus Obba rivulosa 3A-2.</title>
        <authorList>
            <consortium name="DOE Joint Genome Institute"/>
            <person name="Miettinen O."/>
            <person name="Riley R."/>
            <person name="Acob R."/>
            <person name="Barry K."/>
            <person name="Cullen D."/>
            <person name="De Vries R."/>
            <person name="Hainaut M."/>
            <person name="Hatakka A."/>
            <person name="Henrissat B."/>
            <person name="Hilden K."/>
            <person name="Kuo R."/>
            <person name="Labutti K."/>
            <person name="Lipzen A."/>
            <person name="Makela M.R."/>
            <person name="Sandor L."/>
            <person name="Spatafora J.W."/>
            <person name="Grigoriev I.V."/>
            <person name="Hibbett D.S."/>
        </authorList>
    </citation>
    <scope>NUCLEOTIDE SEQUENCE [LARGE SCALE GENOMIC DNA]</scope>
    <source>
        <strain evidence="1 2">3A-2</strain>
    </source>
</reference>
<dbReference type="OrthoDB" id="2019666at2759"/>
<organism evidence="1 2">
    <name type="scientific">Obba rivulosa</name>
    <dbReference type="NCBI Taxonomy" id="1052685"/>
    <lineage>
        <taxon>Eukaryota</taxon>
        <taxon>Fungi</taxon>
        <taxon>Dikarya</taxon>
        <taxon>Basidiomycota</taxon>
        <taxon>Agaricomycotina</taxon>
        <taxon>Agaricomycetes</taxon>
        <taxon>Polyporales</taxon>
        <taxon>Gelatoporiaceae</taxon>
        <taxon>Obba</taxon>
    </lineage>
</organism>
<sequence>MLTGLGREPLLCSTAFIGVVSPNPATCSIVASVFWPTEQWTQLFLSPVLQAARPTGILDGTTVEYLKNVKLYGSLYDLSCTSGARSNVSTNLC</sequence>